<gene>
    <name evidence="2" type="ORF">JYU14_03005</name>
</gene>
<comment type="caution">
    <text evidence="2">The sequence shown here is derived from an EMBL/GenBank/DDBJ whole genome shotgun (WGS) entry which is preliminary data.</text>
</comment>
<keyword evidence="1" id="KW-0175">Coiled coil</keyword>
<dbReference type="Proteomes" id="UP000722121">
    <property type="component" value="Unassembled WGS sequence"/>
</dbReference>
<name>A0ABS3AQM6_9BACT</name>
<feature type="coiled-coil region" evidence="1">
    <location>
        <begin position="1619"/>
        <end position="1646"/>
    </location>
</feature>
<sequence>MFGSFAHYLRGEKTAYDEIDIVVVFNPNLGLSGGAGLNLAVDLLKTTLGCGAQTVWEGITLCYNALEASEVDRNKGEYEFASDLAMRCFLLVSMAGPEQSCGLDAQKIADRLAEMGTLFEADSTDVNREPFSTVFNLRNHTPVKITFCTTPVGKTLFMDSRSACAVHFAQKQPTHLVAFPVCEELDASYYDAMLRAREFALSTNSVLKVSLEKKHEICFASLVHWVRNLSDGWVPQDPTMISIRLFFEITLSYLYHHPDTKKKERISLAEYLSGCVENSSPSSVDGLYNNLWLLSVWVQNVNRLSYECRQNVLKILPNDDNLLNSWFGYLTGESVQREGVLLREFLVDALLASLHRAELSKKITEIRLKKSEILKRMDSCHLPFLCSLLQARVERYFFEETRRDGAVFRSFSETFGQDRFVDCIAEQLFEEFVAEGKEEDAVDFYNQFEPLSDSVAEKRGISACRQFILLCEKIIKFKGLKGLRESFSKQIVAVLGEFMQRHPTFDVHTACVNFFPRLPHDSLPFDNCSWLMINSLAQLFPQKSTELTPFLNSRLKSLTEAWERLFSASKSGTLFLPGVKILFAIEQKAVQASGKSKKAASSSQNPILRRSDNEARVWDVILTKNDSRDQTRVINALVAMGYPTLKGLNISSGSLQKIVLFLLGKQQLSSTEFSFVVNLYKDRKELIKDKELADFLLQALKKSPRDALFEELLKLLIIPVIQQAESHPLAKSMTEELTNPIRCRRELMKAVSEERSLQSSASLLTSWNLLLMIEQLSQTTSSEEQQKIPESLDLSLSLAYKATAFALYYEQSKNGPAVPSEVKKRLFSTTPPDKGLSSAEKLMLSSAAVKEGAKPSLCLPYQPTLSLRKEPFLARALNEMFVIVCKILETSTNAKEFLAAEEWLDRVVTPNLLLLKPPPHLVARCILTPLCQKSSLSQEQNKRRAEIANSMMQSFQQHLDWKKGIVVLVGQLSERPKEISAENIFGLITALKKFNALDAECFVAILKLTIALSKEWSDQLQEKEELNKSLFELQAYTSTLYKTSISDNIARGATFDACYELLKTRRLPALIASLTGPAADSVADPTKKTPKLAKQFVCSLAELFAFYYSCASKKEVAFYRDANFSRGFYFFVCYAHANLSTSDVNWLMPLRMMIQHLSCAVDKAVEEQVEKKSPPPFMRCFDSEFVGKISHLVRYQGDALIKKTGEVRLLFHSDTSLKKLESVSEELGAFFQQHCGSIRLLSLLNLLLLHKKTPHPPTVQTMCGEFQRMGDVDAACSFFYTSLILKRGAASNRLGNAQNEAAIAEELSKIHNKSSRHIVKAGLLFSDVIGGEASVQLELDYLKAFDSAPEADGQPFVDQTISILIAKMLTCSFQGDNPNTEPLLSWLTDRFEAKKKKKGFVLAFHEHMMMLTHTALSFEFSQFYLESDLQTSREVGKRFLYRHLENFGSRLFLHCCLENSDGYLDIGSVMAPLFSQVGWVDSSMLLPAFMKGVFKGSLNARVSNQVLFIWQQHCGNAVASISVAQIRQLTEVKAQPTWNLLVQQYKSLLEEVLVEEQGLPDRRVDLILGVMTTSMVSVQNHSANMPREVVLFICQSVLELAKKIEVWNDADPENTPLLKKLESKEKTDIERLLKAAENELQSRRTRS</sequence>
<organism evidence="2 3">
    <name type="scientific">Simkania negevensis</name>
    <dbReference type="NCBI Taxonomy" id="83561"/>
    <lineage>
        <taxon>Bacteria</taxon>
        <taxon>Pseudomonadati</taxon>
        <taxon>Chlamydiota</taxon>
        <taxon>Chlamydiia</taxon>
        <taxon>Parachlamydiales</taxon>
        <taxon>Simkaniaceae</taxon>
        <taxon>Simkania</taxon>
    </lineage>
</organism>
<dbReference type="EMBL" id="JAFITR010000054">
    <property type="protein sequence ID" value="MBN4067031.1"/>
    <property type="molecule type" value="Genomic_DNA"/>
</dbReference>
<evidence type="ECO:0000256" key="1">
    <source>
        <dbReference type="SAM" id="Coils"/>
    </source>
</evidence>
<accession>A0ABS3AQM6</accession>
<proteinExistence type="predicted"/>
<keyword evidence="3" id="KW-1185">Reference proteome</keyword>
<reference evidence="2 3" key="1">
    <citation type="submission" date="2021-02" db="EMBL/GenBank/DDBJ databases">
        <title>Activity-based single-cell genomes from oceanic crustal fluid captures similar information to metagenomic and metatranscriptomic surveys with orders of magnitude less sampling.</title>
        <authorList>
            <person name="D'Angelo T.S."/>
            <person name="Orcutt B.N."/>
        </authorList>
    </citation>
    <scope>NUCLEOTIDE SEQUENCE [LARGE SCALE GENOMIC DNA]</scope>
    <source>
        <strain evidence="2">AH-315-G07</strain>
    </source>
</reference>
<protein>
    <submittedName>
        <fullName evidence="2">Uncharacterized protein</fullName>
    </submittedName>
</protein>
<evidence type="ECO:0000313" key="3">
    <source>
        <dbReference type="Proteomes" id="UP000722121"/>
    </source>
</evidence>
<evidence type="ECO:0000313" key="2">
    <source>
        <dbReference type="EMBL" id="MBN4067031.1"/>
    </source>
</evidence>